<feature type="domain" description="Gamma-glutamylcyclotransferase AIG2-like" evidence="4">
    <location>
        <begin position="224"/>
        <end position="320"/>
    </location>
</feature>
<keyword evidence="2" id="KW-0808">Transferase</keyword>
<dbReference type="OrthoDB" id="3262926at2759"/>
<dbReference type="InterPro" id="IPR013024">
    <property type="entry name" value="GGCT-like"/>
</dbReference>
<evidence type="ECO:0000256" key="1">
    <source>
        <dbReference type="ARBA" id="ARBA00008861"/>
    </source>
</evidence>
<keyword evidence="6" id="KW-1185">Reference proteome</keyword>
<dbReference type="PANTHER" id="PTHR31544">
    <property type="entry name" value="AIG2-LIKE PROTEIN D"/>
    <property type="match status" value="1"/>
</dbReference>
<dbReference type="InterPro" id="IPR045038">
    <property type="entry name" value="AIG2-like"/>
</dbReference>
<dbReference type="HOGENOM" id="CLU_075111_1_0_1"/>
<accession>W3XDX5</accession>
<evidence type="ECO:0000259" key="4">
    <source>
        <dbReference type="Pfam" id="PF06094"/>
    </source>
</evidence>
<proteinExistence type="inferred from homology"/>
<dbReference type="InterPro" id="IPR036568">
    <property type="entry name" value="GGCT-like_sf"/>
</dbReference>
<organism evidence="5 6">
    <name type="scientific">Pestalotiopsis fici (strain W106-1 / CGMCC3.15140)</name>
    <dbReference type="NCBI Taxonomy" id="1229662"/>
    <lineage>
        <taxon>Eukaryota</taxon>
        <taxon>Fungi</taxon>
        <taxon>Dikarya</taxon>
        <taxon>Ascomycota</taxon>
        <taxon>Pezizomycotina</taxon>
        <taxon>Sordariomycetes</taxon>
        <taxon>Xylariomycetidae</taxon>
        <taxon>Amphisphaeriales</taxon>
        <taxon>Sporocadaceae</taxon>
        <taxon>Pestalotiopsis</taxon>
    </lineage>
</organism>
<evidence type="ECO:0000256" key="2">
    <source>
        <dbReference type="ARBA" id="ARBA00022679"/>
    </source>
</evidence>
<dbReference type="CDD" id="cd06661">
    <property type="entry name" value="GGCT_like"/>
    <property type="match status" value="1"/>
</dbReference>
<dbReference type="Gene3D" id="3.10.490.10">
    <property type="entry name" value="Gamma-glutamyl cyclotransferase-like"/>
    <property type="match status" value="1"/>
</dbReference>
<name>W3XDX5_PESFW</name>
<dbReference type="eggNOG" id="ENOG502SP8N">
    <property type="taxonomic scope" value="Eukaryota"/>
</dbReference>
<dbReference type="Pfam" id="PF06094">
    <property type="entry name" value="GGACT"/>
    <property type="match status" value="1"/>
</dbReference>
<dbReference type="InterPro" id="IPR009288">
    <property type="entry name" value="AIG2-like_dom"/>
</dbReference>
<sequence>MDQIQNELELMAQGAATICQYATSKSDAVERWVKLFGYARAEAESKIERRREDINSTTISMEHWDMIREEKEAEGHDKESYEHSIDLLKHRQHSSQTPKSTAAVAQKRPARFLLKLEGPLQDIKTVQEAASLSCPPKIRQGSDDSGRPVRFCQIDSVARDKIINFVAGKAWAYDLTSNLLPDRTAEKNLSPTSAYPMLGIDGMLPQFRGGDHVLPRDNQYPVWYFFYGTLAQPKVLQSVCGEEQPTWNLHISYIFGGDLKTWGRKYKALVDHEGYAESKAVYGFSYLVVSEEVELALRVYETEKYEVVRCTIHLASGRRIMKGLTFKFVGDEVLEP</sequence>
<dbReference type="GO" id="GO:0016740">
    <property type="term" value="F:transferase activity"/>
    <property type="evidence" value="ECO:0007669"/>
    <property type="project" value="UniProtKB-KW"/>
</dbReference>
<gene>
    <name evidence="5" type="ORF">PFICI_02260</name>
</gene>
<dbReference type="Proteomes" id="UP000030651">
    <property type="component" value="Unassembled WGS sequence"/>
</dbReference>
<evidence type="ECO:0000256" key="3">
    <source>
        <dbReference type="ARBA" id="ARBA00030602"/>
    </source>
</evidence>
<dbReference type="EMBL" id="KI912110">
    <property type="protein sequence ID" value="ETS84235.1"/>
    <property type="molecule type" value="Genomic_DNA"/>
</dbReference>
<dbReference type="KEGG" id="pfy:PFICI_02260"/>
<dbReference type="OMA" id="NQYPVWY"/>
<dbReference type="RefSeq" id="XP_007829032.1">
    <property type="nucleotide sequence ID" value="XM_007830841.1"/>
</dbReference>
<comment type="similarity">
    <text evidence="1">Belongs to the gamma-glutamylcyclotransferase family.</text>
</comment>
<dbReference type="AlphaFoldDB" id="W3XDX5"/>
<evidence type="ECO:0000313" key="5">
    <source>
        <dbReference type="EMBL" id="ETS84235.1"/>
    </source>
</evidence>
<dbReference type="PANTHER" id="PTHR31544:SF4">
    <property type="entry name" value="GAMMA-GLUTAMYLCYCLOTRANSFERASE-RELATED"/>
    <property type="match status" value="1"/>
</dbReference>
<protein>
    <recommendedName>
        <fullName evidence="3">Putative gamma-glutamylcyclotransferase</fullName>
    </recommendedName>
</protein>
<dbReference type="SUPFAM" id="SSF110857">
    <property type="entry name" value="Gamma-glutamyl cyclotransferase-like"/>
    <property type="match status" value="1"/>
</dbReference>
<dbReference type="InParanoid" id="W3XDX5"/>
<evidence type="ECO:0000313" key="6">
    <source>
        <dbReference type="Proteomes" id="UP000030651"/>
    </source>
</evidence>
<dbReference type="GeneID" id="19267273"/>
<reference evidence="6" key="1">
    <citation type="journal article" date="2015" name="BMC Genomics">
        <title>Genomic and transcriptomic analysis of the endophytic fungus Pestalotiopsis fici reveals its lifestyle and high potential for synthesis of natural products.</title>
        <authorList>
            <person name="Wang X."/>
            <person name="Zhang X."/>
            <person name="Liu L."/>
            <person name="Xiang M."/>
            <person name="Wang W."/>
            <person name="Sun X."/>
            <person name="Che Y."/>
            <person name="Guo L."/>
            <person name="Liu G."/>
            <person name="Guo L."/>
            <person name="Wang C."/>
            <person name="Yin W.B."/>
            <person name="Stadler M."/>
            <person name="Zhang X."/>
            <person name="Liu X."/>
        </authorList>
    </citation>
    <scope>NUCLEOTIDE SEQUENCE [LARGE SCALE GENOMIC DNA]</scope>
    <source>
        <strain evidence="6">W106-1 / CGMCC3.15140</strain>
    </source>
</reference>